<evidence type="ECO:0000313" key="1">
    <source>
        <dbReference type="EMBL" id="MBM6949204.1"/>
    </source>
</evidence>
<proteinExistence type="predicted"/>
<evidence type="ECO:0000313" key="2">
    <source>
        <dbReference type="Proteomes" id="UP000705508"/>
    </source>
</evidence>
<reference evidence="1" key="1">
    <citation type="submission" date="2020-08" db="EMBL/GenBank/DDBJ databases">
        <authorList>
            <person name="Cejkova D."/>
            <person name="Kubasova T."/>
            <person name="Jahodarova E."/>
            <person name="Rychlik I."/>
        </authorList>
    </citation>
    <scope>NUCLEOTIDE SEQUENCE</scope>
    <source>
        <strain evidence="1">An582</strain>
    </source>
</reference>
<comment type="caution">
    <text evidence="1">The sequence shown here is derived from an EMBL/GenBank/DDBJ whole genome shotgun (WGS) entry which is preliminary data.</text>
</comment>
<protein>
    <submittedName>
        <fullName evidence="1">Molecular chaperone Hsp90</fullName>
    </submittedName>
</protein>
<dbReference type="AlphaFoldDB" id="A0A938XED4"/>
<name>A0A938XED4_9CLOT</name>
<accession>A0A938XED4</accession>
<dbReference type="Proteomes" id="UP000705508">
    <property type="component" value="Unassembled WGS sequence"/>
</dbReference>
<dbReference type="EMBL" id="JACJKS010000019">
    <property type="protein sequence ID" value="MBM6949204.1"/>
    <property type="molecule type" value="Genomic_DNA"/>
</dbReference>
<reference evidence="1" key="2">
    <citation type="journal article" date="2021" name="Sci. Rep.">
        <title>The distribution of antibiotic resistance genes in chicken gut microbiota commensals.</title>
        <authorList>
            <person name="Juricova H."/>
            <person name="Matiasovicova J."/>
            <person name="Kubasova T."/>
            <person name="Cejkova D."/>
            <person name="Rychlik I."/>
        </authorList>
    </citation>
    <scope>NUCLEOTIDE SEQUENCE</scope>
    <source>
        <strain evidence="1">An582</strain>
    </source>
</reference>
<dbReference type="RefSeq" id="WP_204907203.1">
    <property type="nucleotide sequence ID" value="NZ_JACJKS010000019.1"/>
</dbReference>
<gene>
    <name evidence="1" type="ORF">H6A20_11155</name>
</gene>
<organism evidence="1 2">
    <name type="scientific">Mordavella massiliensis</name>
    <dbReference type="NCBI Taxonomy" id="1871024"/>
    <lineage>
        <taxon>Bacteria</taxon>
        <taxon>Bacillati</taxon>
        <taxon>Bacillota</taxon>
        <taxon>Clostridia</taxon>
        <taxon>Eubacteriales</taxon>
        <taxon>Clostridiaceae</taxon>
        <taxon>Mordavella</taxon>
    </lineage>
</organism>
<sequence length="119" mass="12610">MTQEVREYVKEKTQELIGAATCSREAREAAQAWLDAAGTDREAEETKKYIAELEEDIVTVDGLAAFARSEAGAKVFGGAEAAAGVAKHAEEIKAAGAKYCDCPACAAVEAILAKKEEML</sequence>